<sequence length="124" mass="13634">MDRRCFAVLCHLLRTIGGLMLTEVIDVEEIVAMFLHILAHDVKNRVIQLEFMRSGALDGAYIKVNVPESDWARYRTSKGEVATNVLGVCGTKGDFVYVLVGCEGLAADSRIILDAILRPNGLKG</sequence>
<gene>
    <name evidence="4" type="ORF">E5676_scaffold832G00930</name>
    <name evidence="3" type="ORF">E6C27_scaffold379G00830</name>
</gene>
<dbReference type="EMBL" id="SSTE01019034">
    <property type="protein sequence ID" value="KAA0037171.1"/>
    <property type="molecule type" value="Genomic_DNA"/>
</dbReference>
<feature type="signal peptide" evidence="1">
    <location>
        <begin position="1"/>
        <end position="18"/>
    </location>
</feature>
<dbReference type="OrthoDB" id="1851308at2759"/>
<dbReference type="PANTHER" id="PTHR22930:SF281">
    <property type="entry name" value="NUCLEASE"/>
    <property type="match status" value="1"/>
</dbReference>
<dbReference type="EMBL" id="SSTD01009720">
    <property type="protein sequence ID" value="TYK13902.1"/>
    <property type="molecule type" value="Genomic_DNA"/>
</dbReference>
<evidence type="ECO:0000259" key="2">
    <source>
        <dbReference type="Pfam" id="PF26138"/>
    </source>
</evidence>
<dbReference type="InterPro" id="IPR045249">
    <property type="entry name" value="HARBI1-like"/>
</dbReference>
<dbReference type="Proteomes" id="UP000321947">
    <property type="component" value="Unassembled WGS sequence"/>
</dbReference>
<dbReference type="STRING" id="1194695.A0A5D3CRA3"/>
<evidence type="ECO:0000313" key="6">
    <source>
        <dbReference type="Proteomes" id="UP000321947"/>
    </source>
</evidence>
<reference evidence="5 6" key="1">
    <citation type="submission" date="2019-08" db="EMBL/GenBank/DDBJ databases">
        <title>Draft genome sequences of two oriental melons (Cucumis melo L. var makuwa).</title>
        <authorList>
            <person name="Kwon S.-Y."/>
        </authorList>
    </citation>
    <scope>NUCLEOTIDE SEQUENCE [LARGE SCALE GENOMIC DNA]</scope>
    <source>
        <strain evidence="6">cv. Chang Bougi</strain>
        <strain evidence="5">cv. SW 3</strain>
        <tissue evidence="4">Leaf</tissue>
    </source>
</reference>
<dbReference type="AlphaFoldDB" id="A0A5D3CRA3"/>
<dbReference type="Pfam" id="PF26138">
    <property type="entry name" value="DUF8040"/>
    <property type="match status" value="1"/>
</dbReference>
<organism evidence="4 6">
    <name type="scientific">Cucumis melo var. makuwa</name>
    <name type="common">Oriental melon</name>
    <dbReference type="NCBI Taxonomy" id="1194695"/>
    <lineage>
        <taxon>Eukaryota</taxon>
        <taxon>Viridiplantae</taxon>
        <taxon>Streptophyta</taxon>
        <taxon>Embryophyta</taxon>
        <taxon>Tracheophyta</taxon>
        <taxon>Spermatophyta</taxon>
        <taxon>Magnoliopsida</taxon>
        <taxon>eudicotyledons</taxon>
        <taxon>Gunneridae</taxon>
        <taxon>Pentapetalae</taxon>
        <taxon>rosids</taxon>
        <taxon>fabids</taxon>
        <taxon>Cucurbitales</taxon>
        <taxon>Cucurbitaceae</taxon>
        <taxon>Benincaseae</taxon>
        <taxon>Cucumis</taxon>
    </lineage>
</organism>
<name>A0A5D3CRA3_CUCMM</name>
<evidence type="ECO:0000313" key="3">
    <source>
        <dbReference type="EMBL" id="KAA0037171.1"/>
    </source>
</evidence>
<protein>
    <submittedName>
        <fullName evidence="3 4">Nuclease HARBI1</fullName>
    </submittedName>
</protein>
<evidence type="ECO:0000313" key="5">
    <source>
        <dbReference type="Proteomes" id="UP000321393"/>
    </source>
</evidence>
<keyword evidence="1" id="KW-0732">Signal</keyword>
<evidence type="ECO:0000313" key="4">
    <source>
        <dbReference type="EMBL" id="TYK13902.1"/>
    </source>
</evidence>
<accession>A0A5D3CRA3</accession>
<proteinExistence type="predicted"/>
<evidence type="ECO:0000256" key="1">
    <source>
        <dbReference type="SAM" id="SignalP"/>
    </source>
</evidence>
<feature type="chain" id="PRO_5042723153" evidence="1">
    <location>
        <begin position="19"/>
        <end position="124"/>
    </location>
</feature>
<dbReference type="InterPro" id="IPR058353">
    <property type="entry name" value="DUF8040"/>
</dbReference>
<feature type="domain" description="DUF8040" evidence="2">
    <location>
        <begin position="1"/>
        <end position="56"/>
    </location>
</feature>
<comment type="caution">
    <text evidence="4">The sequence shown here is derived from an EMBL/GenBank/DDBJ whole genome shotgun (WGS) entry which is preliminary data.</text>
</comment>
<dbReference type="PANTHER" id="PTHR22930">
    <property type="match status" value="1"/>
</dbReference>
<dbReference type="Proteomes" id="UP000321393">
    <property type="component" value="Unassembled WGS sequence"/>
</dbReference>